<dbReference type="InterPro" id="IPR000212">
    <property type="entry name" value="DNA_helicase_UvrD/REP"/>
</dbReference>
<keyword evidence="10 13" id="KW-0413">Isomerase</keyword>
<evidence type="ECO:0000256" key="2">
    <source>
        <dbReference type="ARBA" id="ARBA00022741"/>
    </source>
</evidence>
<evidence type="ECO:0000256" key="4">
    <source>
        <dbReference type="ARBA" id="ARBA00022801"/>
    </source>
</evidence>
<comment type="similarity">
    <text evidence="13">Belongs to the helicase family. AddA subfamily.</text>
</comment>
<evidence type="ECO:0000256" key="7">
    <source>
        <dbReference type="ARBA" id="ARBA00022840"/>
    </source>
</evidence>
<comment type="catalytic activity">
    <reaction evidence="11 13">
        <text>Couples ATP hydrolysis with the unwinding of duplex DNA by translocating in the 3'-5' direction.</text>
        <dbReference type="EC" id="5.6.2.4"/>
    </reaction>
</comment>
<evidence type="ECO:0000256" key="6">
    <source>
        <dbReference type="ARBA" id="ARBA00022839"/>
    </source>
</evidence>
<gene>
    <name evidence="13 17" type="primary">addA</name>
    <name evidence="17" type="ORF">ACFQ4R_09295</name>
</gene>
<evidence type="ECO:0000313" key="18">
    <source>
        <dbReference type="Proteomes" id="UP001597191"/>
    </source>
</evidence>
<keyword evidence="3 13" id="KW-0227">DNA damage</keyword>
<dbReference type="SUPFAM" id="SSF52540">
    <property type="entry name" value="P-loop containing nucleoside triphosphate hydrolases"/>
    <property type="match status" value="1"/>
</dbReference>
<comment type="subunit">
    <text evidence="13">Heterodimer of AddA and AddB/RexB.</text>
</comment>
<dbReference type="EC" id="5.6.2.4" evidence="13"/>
<evidence type="ECO:0000256" key="8">
    <source>
        <dbReference type="ARBA" id="ARBA00023125"/>
    </source>
</evidence>
<dbReference type="InterPro" id="IPR027417">
    <property type="entry name" value="P-loop_NTPase"/>
</dbReference>
<dbReference type="SUPFAM" id="SSF52980">
    <property type="entry name" value="Restriction endonuclease-like"/>
    <property type="match status" value="1"/>
</dbReference>
<keyword evidence="8 13" id="KW-0238">DNA-binding</keyword>
<comment type="cofactor">
    <cofactor evidence="13">
        <name>Mg(2+)</name>
        <dbReference type="ChEBI" id="CHEBI:18420"/>
    </cofactor>
</comment>
<keyword evidence="1 13" id="KW-0540">Nuclease</keyword>
<evidence type="ECO:0000256" key="10">
    <source>
        <dbReference type="ARBA" id="ARBA00023235"/>
    </source>
</evidence>
<evidence type="ECO:0000256" key="11">
    <source>
        <dbReference type="ARBA" id="ARBA00034617"/>
    </source>
</evidence>
<evidence type="ECO:0000256" key="9">
    <source>
        <dbReference type="ARBA" id="ARBA00023204"/>
    </source>
</evidence>
<dbReference type="GO" id="GO:0016787">
    <property type="term" value="F:hydrolase activity"/>
    <property type="evidence" value="ECO:0007669"/>
    <property type="project" value="UniProtKB-KW"/>
</dbReference>
<dbReference type="EMBL" id="JBHTOH010000087">
    <property type="protein sequence ID" value="MFD1411779.1"/>
    <property type="molecule type" value="Genomic_DNA"/>
</dbReference>
<dbReference type="PROSITE" id="PS51217">
    <property type="entry name" value="UVRD_HELICASE_CTER"/>
    <property type="match status" value="1"/>
</dbReference>
<comment type="catalytic activity">
    <reaction evidence="12 13">
        <text>ATP + H2O = ADP + phosphate + H(+)</text>
        <dbReference type="Rhea" id="RHEA:13065"/>
        <dbReference type="ChEBI" id="CHEBI:15377"/>
        <dbReference type="ChEBI" id="CHEBI:15378"/>
        <dbReference type="ChEBI" id="CHEBI:30616"/>
        <dbReference type="ChEBI" id="CHEBI:43474"/>
        <dbReference type="ChEBI" id="CHEBI:456216"/>
        <dbReference type="EC" id="5.6.2.4"/>
    </reaction>
</comment>
<protein>
    <recommendedName>
        <fullName evidence="13">ATP-dependent helicase/nuclease subunit A</fullName>
        <ecNumber evidence="13">3.1.-.-</ecNumber>
        <ecNumber evidence="13">5.6.2.4</ecNumber>
    </recommendedName>
    <alternativeName>
        <fullName evidence="13">ATP-dependent helicase/nuclease AddA</fullName>
    </alternativeName>
    <alternativeName>
        <fullName evidence="13">DNA 3'-5' helicase AddA</fullName>
    </alternativeName>
</protein>
<dbReference type="HAMAP" id="MF_01451">
    <property type="entry name" value="AddA"/>
    <property type="match status" value="1"/>
</dbReference>
<evidence type="ECO:0000259" key="15">
    <source>
        <dbReference type="PROSITE" id="PS51198"/>
    </source>
</evidence>
<feature type="domain" description="UvrD-like helicase ATP-binding" evidence="15">
    <location>
        <begin position="2"/>
        <end position="477"/>
    </location>
</feature>
<dbReference type="InterPro" id="IPR014152">
    <property type="entry name" value="AddA"/>
</dbReference>
<evidence type="ECO:0000256" key="13">
    <source>
        <dbReference type="HAMAP-Rule" id="MF_01451"/>
    </source>
</evidence>
<evidence type="ECO:0000256" key="12">
    <source>
        <dbReference type="ARBA" id="ARBA00048988"/>
    </source>
</evidence>
<name>A0ABW4BNG0_9LACO</name>
<dbReference type="CDD" id="cd17932">
    <property type="entry name" value="DEXQc_UvrD"/>
    <property type="match status" value="1"/>
</dbReference>
<dbReference type="NCBIfam" id="TIGR02785">
    <property type="entry name" value="addA_Gpos"/>
    <property type="match status" value="1"/>
</dbReference>
<dbReference type="InterPro" id="IPR011604">
    <property type="entry name" value="PDDEXK-like_dom_sf"/>
</dbReference>
<dbReference type="InterPro" id="IPR014016">
    <property type="entry name" value="UvrD-like_ATP-bd"/>
</dbReference>
<keyword evidence="7 13" id="KW-0067">ATP-binding</keyword>
<dbReference type="Pfam" id="PF00580">
    <property type="entry name" value="UvrD-helicase"/>
    <property type="match status" value="1"/>
</dbReference>
<organism evidence="17 18">
    <name type="scientific">Lapidilactobacillus gannanensis</name>
    <dbReference type="NCBI Taxonomy" id="2486002"/>
    <lineage>
        <taxon>Bacteria</taxon>
        <taxon>Bacillati</taxon>
        <taxon>Bacillota</taxon>
        <taxon>Bacilli</taxon>
        <taxon>Lactobacillales</taxon>
        <taxon>Lactobacillaceae</taxon>
        <taxon>Lapidilactobacillus</taxon>
    </lineage>
</organism>
<keyword evidence="6 13" id="KW-0269">Exonuclease</keyword>
<evidence type="ECO:0000259" key="16">
    <source>
        <dbReference type="PROSITE" id="PS51217"/>
    </source>
</evidence>
<evidence type="ECO:0000256" key="3">
    <source>
        <dbReference type="ARBA" id="ARBA00022763"/>
    </source>
</evidence>
<keyword evidence="18" id="KW-1185">Reference proteome</keyword>
<evidence type="ECO:0000256" key="14">
    <source>
        <dbReference type="PROSITE-ProRule" id="PRU00560"/>
    </source>
</evidence>
<dbReference type="PROSITE" id="PS51198">
    <property type="entry name" value="UVRD_HELICASE_ATP_BIND"/>
    <property type="match status" value="1"/>
</dbReference>
<feature type="binding site" evidence="14">
    <location>
        <begin position="23"/>
        <end position="30"/>
    </location>
    <ligand>
        <name>ATP</name>
        <dbReference type="ChEBI" id="CHEBI:30616"/>
    </ligand>
</feature>
<dbReference type="InterPro" id="IPR014017">
    <property type="entry name" value="DNA_helicase_UvrD-like_C"/>
</dbReference>
<dbReference type="Gene3D" id="3.40.50.300">
    <property type="entry name" value="P-loop containing nucleotide triphosphate hydrolases"/>
    <property type="match status" value="4"/>
</dbReference>
<dbReference type="Proteomes" id="UP001597191">
    <property type="component" value="Unassembled WGS sequence"/>
</dbReference>
<comment type="caution">
    <text evidence="17">The sequence shown here is derived from an EMBL/GenBank/DDBJ whole genome shotgun (WGS) entry which is preliminary data.</text>
</comment>
<dbReference type="Pfam" id="PF13361">
    <property type="entry name" value="UvrD_C"/>
    <property type="match status" value="1"/>
</dbReference>
<proteinExistence type="inferred from homology"/>
<keyword evidence="4 13" id="KW-0378">Hydrolase</keyword>
<dbReference type="GO" id="GO:0003678">
    <property type="term" value="F:DNA helicase activity"/>
    <property type="evidence" value="ECO:0007669"/>
    <property type="project" value="UniProtKB-EC"/>
</dbReference>
<sequence>MTDFTPSQQAAITHHGHDILVSASAGSGKTTVLVERIITEILSGVNLDQLLVVTFTDAAAAEMRGRIRQAIENQLASTTEPQQIQFLRQQLNLLGSAQISTLHAFCLQVIRKFYYVLQLDPSFRLLTDQTEHELLMEKVWQNIRDHYYDMDDSAFFALADQFGSDRSDQGLGETVFQLYQFAVARPNGEAWLQGIATDYQTGEQLTDNRYFQRWLRPYFRGQVQEIQATLRQLLTATERISNGEKLLATIEQNLQLTQTCLALPAASYRDFKTVITGLTFPAQFELKGRSKANKELYATELPQRQVVKTLLERLKKEFQQPLIDDFFFADEQLLIHGQRETAQILATLTKITQEFMTAYQAEKQRLKALDFSDLEQLTWQLLTWQDETGAPVRNYYQHQFHEVLVDEYQDINPLQEAILQAVAQRQPGNLFMVGDVKQSIYGFRQADPSKFLEKYQQFKLTEQPGERIILAENFRSTANINHSTNFIFQQIMHHDFAELDYDQDAQLVTGAQDYPADLETTTELLLYDQKSASAIDSEQSEAINDELAASQDKKLATIRLMGLRLKQLVDQGYQVYQRGAKGAAGQKRPATYRDFAILVPTRQNNLEIVSQFQTLQIPIFVKDANDFFQTTEIQIMLALLRLINNPEQDIPLVTVLRSPIGGFDENDLAAVRSLTKTGNFYYALRQVTLSTDKVAPELLAKVQTILNRLQALREYVVQHSIAELIWQIYQTTGYLDYVGGMPGGLQRSLNLQALYQRAFSYEQTSFKGLSQFIDFIEQMQQHDQDLAQAQVGTTDQDAVQLMTIHGSKGLEFPIVFIFDLDHRFNMLDLTQRKLILDGKYGLGTKYLDLDQRVKYPTLINSFVRRQHQQALIAEEMRKLYVAMTRAKQKLLLVGAVSDWDRELSKDQLVEGDDWTAVLLPLRLRQPEKLNSFLQMILPAVLRSPALKIVGSHNEPDLPSEQQLHRNQANYLIHLYQLADLIQPAPSVPTNTAAQGPKSAVDTKLQATIEQLFNFKYPYQTATQTTAYQSVSEIKQAFTDPDQFQLSFLPLATGAAQATPQVASGRYLNDDLPKPKFLMAAQAVTGAQIGTATHLLLQRLDLRQPMTLTYLAALRDNLIDQGLLEAAVAAKIELTEVQHFFTSTLGQALQDPANQVFREVPFSLLLPAQAIFEMPDEPSVSNLLVHGIMDGYLIGPNGVTLFDYKTDAISSVQSTQRLSQLTERYRGQINLYGQALSHILQQPVTHKFLYFLSANQLVEL</sequence>
<dbReference type="Gene3D" id="3.90.320.10">
    <property type="match status" value="1"/>
</dbReference>
<dbReference type="RefSeq" id="WP_164509236.1">
    <property type="nucleotide sequence ID" value="NZ_JBHTOH010000087.1"/>
</dbReference>
<dbReference type="EC" id="3.1.-.-" evidence="13"/>
<evidence type="ECO:0000256" key="1">
    <source>
        <dbReference type="ARBA" id="ARBA00022722"/>
    </source>
</evidence>
<evidence type="ECO:0000313" key="17">
    <source>
        <dbReference type="EMBL" id="MFD1411779.1"/>
    </source>
</evidence>
<reference evidence="18" key="1">
    <citation type="journal article" date="2019" name="Int. J. Syst. Evol. Microbiol.">
        <title>The Global Catalogue of Microorganisms (GCM) 10K type strain sequencing project: providing services to taxonomists for standard genome sequencing and annotation.</title>
        <authorList>
            <consortium name="The Broad Institute Genomics Platform"/>
            <consortium name="The Broad Institute Genome Sequencing Center for Infectious Disease"/>
            <person name="Wu L."/>
            <person name="Ma J."/>
        </authorList>
    </citation>
    <scope>NUCLEOTIDE SEQUENCE [LARGE SCALE GENOMIC DNA]</scope>
    <source>
        <strain evidence="18">CCM 8937</strain>
    </source>
</reference>
<evidence type="ECO:0000256" key="5">
    <source>
        <dbReference type="ARBA" id="ARBA00022806"/>
    </source>
</evidence>
<comment type="function">
    <text evidence="13">The heterodimer acts as both an ATP-dependent DNA helicase and an ATP-dependent, dual-direction single-stranded exonuclease. Recognizes the chi site generating a DNA molecule suitable for the initiation of homologous recombination. The AddA nuclease domain is required for chi fragment generation; this subunit has the helicase and 3' -&gt; 5' nuclease activities.</text>
</comment>
<keyword evidence="9 13" id="KW-0234">DNA repair</keyword>
<feature type="domain" description="UvrD-like helicase C-terminal" evidence="16">
    <location>
        <begin position="515"/>
        <end position="809"/>
    </location>
</feature>
<keyword evidence="2 13" id="KW-0547">Nucleotide-binding</keyword>
<dbReference type="PANTHER" id="PTHR11070:SF48">
    <property type="entry name" value="ATP-DEPENDENT HELICASE_NUCLEASE SUBUNIT A"/>
    <property type="match status" value="1"/>
</dbReference>
<accession>A0ABW4BNG0</accession>
<dbReference type="InterPro" id="IPR011335">
    <property type="entry name" value="Restrct_endonuc-II-like"/>
</dbReference>
<dbReference type="PANTHER" id="PTHR11070">
    <property type="entry name" value="UVRD / RECB / PCRA DNA HELICASE FAMILY MEMBER"/>
    <property type="match status" value="1"/>
</dbReference>
<keyword evidence="5 13" id="KW-0347">Helicase</keyword>